<evidence type="ECO:0000313" key="3">
    <source>
        <dbReference type="Proteomes" id="UP000266723"/>
    </source>
</evidence>
<dbReference type="Proteomes" id="UP000266723">
    <property type="component" value="Unassembled WGS sequence"/>
</dbReference>
<dbReference type="Gene3D" id="1.20.1250.20">
    <property type="entry name" value="MFS general substrate transporter like domains"/>
    <property type="match status" value="2"/>
</dbReference>
<evidence type="ECO:0000313" key="2">
    <source>
        <dbReference type="EMBL" id="KAF3517150.1"/>
    </source>
</evidence>
<keyword evidence="1" id="KW-0472">Membrane</keyword>
<feature type="transmembrane region" description="Helical" evidence="1">
    <location>
        <begin position="100"/>
        <end position="121"/>
    </location>
</feature>
<dbReference type="EMBL" id="QGKV02001556">
    <property type="protein sequence ID" value="KAF3517150.1"/>
    <property type="molecule type" value="Genomic_DNA"/>
</dbReference>
<dbReference type="InterPro" id="IPR036259">
    <property type="entry name" value="MFS_trans_sf"/>
</dbReference>
<keyword evidence="1" id="KW-0812">Transmembrane</keyword>
<feature type="transmembrane region" description="Helical" evidence="1">
    <location>
        <begin position="23"/>
        <end position="42"/>
    </location>
</feature>
<name>A0ABQ7ASQ2_BRACR</name>
<gene>
    <name evidence="2" type="ORF">DY000_02058820</name>
</gene>
<proteinExistence type="predicted"/>
<sequence>MINIEVLGKDEEEKESKSSFSNWFYFVINVGAMIASPVLVWIQMNVAMLVGIWPWLPSCSSREATSTGFRNQEEVPSQECFKSLFASFQKIQSEKSLKHLMLLGVFARALSLTTVALGNYLSTLLVTVVTKVTTTGGRPGWIADNLTRGHLDYYYYWLLAVFEFLEFLRLPLDC</sequence>
<protein>
    <submittedName>
        <fullName evidence="2">Uncharacterized protein</fullName>
    </submittedName>
</protein>
<organism evidence="2 3">
    <name type="scientific">Brassica cretica</name>
    <name type="common">Mustard</name>
    <dbReference type="NCBI Taxonomy" id="69181"/>
    <lineage>
        <taxon>Eukaryota</taxon>
        <taxon>Viridiplantae</taxon>
        <taxon>Streptophyta</taxon>
        <taxon>Embryophyta</taxon>
        <taxon>Tracheophyta</taxon>
        <taxon>Spermatophyta</taxon>
        <taxon>Magnoliopsida</taxon>
        <taxon>eudicotyledons</taxon>
        <taxon>Gunneridae</taxon>
        <taxon>Pentapetalae</taxon>
        <taxon>rosids</taxon>
        <taxon>malvids</taxon>
        <taxon>Brassicales</taxon>
        <taxon>Brassicaceae</taxon>
        <taxon>Brassiceae</taxon>
        <taxon>Brassica</taxon>
    </lineage>
</organism>
<comment type="caution">
    <text evidence="2">The sequence shown here is derived from an EMBL/GenBank/DDBJ whole genome shotgun (WGS) entry which is preliminary data.</text>
</comment>
<keyword evidence="3" id="KW-1185">Reference proteome</keyword>
<evidence type="ECO:0000256" key="1">
    <source>
        <dbReference type="SAM" id="Phobius"/>
    </source>
</evidence>
<dbReference type="PANTHER" id="PTHR11654">
    <property type="entry name" value="OLIGOPEPTIDE TRANSPORTER-RELATED"/>
    <property type="match status" value="1"/>
</dbReference>
<keyword evidence="1" id="KW-1133">Transmembrane helix</keyword>
<accession>A0ABQ7ASQ2</accession>
<reference evidence="2 3" key="1">
    <citation type="journal article" date="2020" name="BMC Genomics">
        <title>Intraspecific diversification of the crop wild relative Brassica cretica Lam. using demographic model selection.</title>
        <authorList>
            <person name="Kioukis A."/>
            <person name="Michalopoulou V.A."/>
            <person name="Briers L."/>
            <person name="Pirintsos S."/>
            <person name="Studholme D.J."/>
            <person name="Pavlidis P."/>
            <person name="Sarris P.F."/>
        </authorList>
    </citation>
    <scope>NUCLEOTIDE SEQUENCE [LARGE SCALE GENOMIC DNA]</scope>
    <source>
        <strain evidence="3">cv. PFS-1207/04</strain>
    </source>
</reference>